<accession>A0A0G1ZQQ9</accession>
<dbReference type="AlphaFoldDB" id="A0A0G1ZQQ9"/>
<sequence length="89" mass="9846">MHLAELSGKTIIIFGYGKEGAATYEGLRRKLPDARIIVTDEKRLEGVPAFHQIEDALMVVNGETVVIKAPGIPWHRAVVEEMLERGAHV</sequence>
<evidence type="ECO:0008006" key="3">
    <source>
        <dbReference type="Google" id="ProtNLM"/>
    </source>
</evidence>
<evidence type="ECO:0000313" key="1">
    <source>
        <dbReference type="EMBL" id="KKW30582.1"/>
    </source>
</evidence>
<feature type="non-terminal residue" evidence="1">
    <location>
        <position position="89"/>
    </location>
</feature>
<dbReference type="Proteomes" id="UP000034846">
    <property type="component" value="Unassembled WGS sequence"/>
</dbReference>
<proteinExistence type="predicted"/>
<gene>
    <name evidence="1" type="ORF">UY72_C0008G0015</name>
</gene>
<protein>
    <recommendedName>
        <fullName evidence="3">UDP-N-acetylmuramoyl-L-alanine--D-glutamate ligase</fullName>
    </recommendedName>
</protein>
<dbReference type="Gene3D" id="3.40.50.720">
    <property type="entry name" value="NAD(P)-binding Rossmann-like Domain"/>
    <property type="match status" value="1"/>
</dbReference>
<organism evidence="1 2">
    <name type="scientific">Candidatus Uhrbacteria bacterium GW2011_GWD2_52_7</name>
    <dbReference type="NCBI Taxonomy" id="1618989"/>
    <lineage>
        <taxon>Bacteria</taxon>
        <taxon>Candidatus Uhriibacteriota</taxon>
    </lineage>
</organism>
<dbReference type="EMBL" id="LCRD01000008">
    <property type="protein sequence ID" value="KKW30582.1"/>
    <property type="molecule type" value="Genomic_DNA"/>
</dbReference>
<reference evidence="1 2" key="1">
    <citation type="journal article" date="2015" name="Nature">
        <title>rRNA introns, odd ribosomes, and small enigmatic genomes across a large radiation of phyla.</title>
        <authorList>
            <person name="Brown C.T."/>
            <person name="Hug L.A."/>
            <person name="Thomas B.C."/>
            <person name="Sharon I."/>
            <person name="Castelle C.J."/>
            <person name="Singh A."/>
            <person name="Wilkins M.J."/>
            <person name="Williams K.H."/>
            <person name="Banfield J.F."/>
        </authorList>
    </citation>
    <scope>NUCLEOTIDE SEQUENCE [LARGE SCALE GENOMIC DNA]</scope>
</reference>
<comment type="caution">
    <text evidence="1">The sequence shown here is derived from an EMBL/GenBank/DDBJ whole genome shotgun (WGS) entry which is preliminary data.</text>
</comment>
<name>A0A0G1ZQQ9_9BACT</name>
<evidence type="ECO:0000313" key="2">
    <source>
        <dbReference type="Proteomes" id="UP000034846"/>
    </source>
</evidence>